<feature type="compositionally biased region" description="Low complexity" evidence="4">
    <location>
        <begin position="19"/>
        <end position="34"/>
    </location>
</feature>
<dbReference type="PROSITE" id="PS51462">
    <property type="entry name" value="NUDIX"/>
    <property type="match status" value="1"/>
</dbReference>
<dbReference type="PRINTS" id="PR00502">
    <property type="entry name" value="NUDIXFAMILY"/>
</dbReference>
<reference evidence="6 7" key="1">
    <citation type="journal article" date="2017" name="Int. J. Syst. Evol. Microbiol.">
        <title>Pseudokineococcus basanitobsidens sp. nov., isolated from volcanic rock.</title>
        <authorList>
            <person name="Lee D.W."/>
            <person name="Park M.Y."/>
            <person name="Kim J.J."/>
            <person name="Kim B.S."/>
        </authorList>
    </citation>
    <scope>NUCLEOTIDE SEQUENCE [LARGE SCALE GENOMIC DNA]</scope>
    <source>
        <strain evidence="6 7">DSM 103726</strain>
    </source>
</reference>
<dbReference type="InterPro" id="IPR029033">
    <property type="entry name" value="His_PPase_superfam"/>
</dbReference>
<feature type="compositionally biased region" description="Pro residues" evidence="4">
    <location>
        <begin position="1"/>
        <end position="18"/>
    </location>
</feature>
<dbReference type="RefSeq" id="WP_339576046.1">
    <property type="nucleotide sequence ID" value="NZ_JBBIAA010000029.1"/>
</dbReference>
<evidence type="ECO:0000259" key="5">
    <source>
        <dbReference type="PROSITE" id="PS51462"/>
    </source>
</evidence>
<evidence type="ECO:0000313" key="7">
    <source>
        <dbReference type="Proteomes" id="UP001387100"/>
    </source>
</evidence>
<protein>
    <submittedName>
        <fullName evidence="6">NUDIX domain-containing protein</fullName>
    </submittedName>
</protein>
<keyword evidence="2 3" id="KW-0378">Hydrolase</keyword>
<comment type="caution">
    <text evidence="6">The sequence shown here is derived from an EMBL/GenBank/DDBJ whole genome shotgun (WGS) entry which is preliminary data.</text>
</comment>
<proteinExistence type="inferred from homology"/>
<feature type="compositionally biased region" description="Low complexity" evidence="4">
    <location>
        <begin position="46"/>
        <end position="57"/>
    </location>
</feature>
<evidence type="ECO:0000256" key="4">
    <source>
        <dbReference type="SAM" id="MobiDB-lite"/>
    </source>
</evidence>
<dbReference type="Gene3D" id="3.40.50.1240">
    <property type="entry name" value="Phosphoglycerate mutase-like"/>
    <property type="match status" value="1"/>
</dbReference>
<evidence type="ECO:0000256" key="1">
    <source>
        <dbReference type="ARBA" id="ARBA00005582"/>
    </source>
</evidence>
<dbReference type="InterPro" id="IPR013078">
    <property type="entry name" value="His_Pase_superF_clade-1"/>
</dbReference>
<dbReference type="CDD" id="cd03673">
    <property type="entry name" value="NUDIX_Ap6A_hydrolase"/>
    <property type="match status" value="1"/>
</dbReference>
<organism evidence="6 7">
    <name type="scientific">Pseudokineococcus basanitobsidens</name>
    <dbReference type="NCBI Taxonomy" id="1926649"/>
    <lineage>
        <taxon>Bacteria</taxon>
        <taxon>Bacillati</taxon>
        <taxon>Actinomycetota</taxon>
        <taxon>Actinomycetes</taxon>
        <taxon>Kineosporiales</taxon>
        <taxon>Kineosporiaceae</taxon>
        <taxon>Pseudokineococcus</taxon>
    </lineage>
</organism>
<accession>A0ABU8RNM9</accession>
<dbReference type="EMBL" id="JBBIAA010000029">
    <property type="protein sequence ID" value="MEJ5946664.1"/>
    <property type="molecule type" value="Genomic_DNA"/>
</dbReference>
<dbReference type="SUPFAM" id="SSF55811">
    <property type="entry name" value="Nudix"/>
    <property type="match status" value="1"/>
</dbReference>
<feature type="domain" description="Nudix hydrolase" evidence="5">
    <location>
        <begin position="61"/>
        <end position="200"/>
    </location>
</feature>
<dbReference type="InterPro" id="IPR015797">
    <property type="entry name" value="NUDIX_hydrolase-like_dom_sf"/>
</dbReference>
<dbReference type="Proteomes" id="UP001387100">
    <property type="component" value="Unassembled WGS sequence"/>
</dbReference>
<dbReference type="CDD" id="cd07040">
    <property type="entry name" value="HP"/>
    <property type="match status" value="1"/>
</dbReference>
<comment type="similarity">
    <text evidence="1 3">Belongs to the Nudix hydrolase family.</text>
</comment>
<evidence type="ECO:0000256" key="3">
    <source>
        <dbReference type="RuleBase" id="RU003476"/>
    </source>
</evidence>
<keyword evidence="7" id="KW-1185">Reference proteome</keyword>
<evidence type="ECO:0000256" key="2">
    <source>
        <dbReference type="ARBA" id="ARBA00022801"/>
    </source>
</evidence>
<dbReference type="SUPFAM" id="SSF53254">
    <property type="entry name" value="Phosphoglycerate mutase-like"/>
    <property type="match status" value="1"/>
</dbReference>
<feature type="region of interest" description="Disordered" evidence="4">
    <location>
        <begin position="1"/>
        <end position="58"/>
    </location>
</feature>
<dbReference type="InterPro" id="IPR000086">
    <property type="entry name" value="NUDIX_hydrolase_dom"/>
</dbReference>
<dbReference type="InterPro" id="IPR020084">
    <property type="entry name" value="NUDIX_hydrolase_CS"/>
</dbReference>
<evidence type="ECO:0000313" key="6">
    <source>
        <dbReference type="EMBL" id="MEJ5946664.1"/>
    </source>
</evidence>
<dbReference type="Pfam" id="PF00293">
    <property type="entry name" value="NUDIX"/>
    <property type="match status" value="1"/>
</dbReference>
<name>A0ABU8RNM9_9ACTN</name>
<dbReference type="SMART" id="SM00855">
    <property type="entry name" value="PGAM"/>
    <property type="match status" value="1"/>
</dbReference>
<gene>
    <name evidence="6" type="ORF">WDZ17_15300</name>
</gene>
<dbReference type="PANTHER" id="PTHR21340">
    <property type="entry name" value="DIADENOSINE 5,5-P1,P4-TETRAPHOSPHATE PYROPHOSPHOHYDROLASE MUTT"/>
    <property type="match status" value="1"/>
</dbReference>
<dbReference type="InterPro" id="IPR051325">
    <property type="entry name" value="Nudix_hydrolase_domain"/>
</dbReference>
<dbReference type="Gene3D" id="3.90.79.10">
    <property type="entry name" value="Nucleoside Triphosphate Pyrophosphohydrolase"/>
    <property type="match status" value="1"/>
</dbReference>
<sequence>MPAPPPGRTAAVPPPGGPPAVAAGDVPALDPPAAQEQHDRRPAPAPATAPATATATANDPVRAAGALCWRLRDHRLEVLLVHRPRYGDWSFPKGKLEPGEHTVPAALREVAEETGLRVVLGRPLPAARYVLGGSGAPGQGGEKGDKVVKTVAYWASAVHVDRLPRPPRPREVDRTAWFAVDEAQRRLTRRGDQVQLRALQALHQDAALDTWPLVVVRHGHARPTTVWAHDEADRPLVASGRREAQQLAPLLAAWAPARVVSSPWERCLQTVRPFVEASGTRLVTKGRLTESAHRRDPDKVARYVGHLVDKGRPVVLCTHRPVLGTVLGALAGRAAGGTGAAASIPAGDPFLAPGEALVAHVSRRSGRVVAVERHSPLP</sequence>
<dbReference type="InterPro" id="IPR020476">
    <property type="entry name" value="Nudix_hydrolase"/>
</dbReference>
<dbReference type="PROSITE" id="PS00893">
    <property type="entry name" value="NUDIX_BOX"/>
    <property type="match status" value="1"/>
</dbReference>
<dbReference type="PANTHER" id="PTHR21340:SF0">
    <property type="entry name" value="BIS(5'-NUCLEOSYL)-TETRAPHOSPHATASE [ASYMMETRICAL]"/>
    <property type="match status" value="1"/>
</dbReference>
<dbReference type="Pfam" id="PF00300">
    <property type="entry name" value="His_Phos_1"/>
    <property type="match status" value="1"/>
</dbReference>